<proteinExistence type="inferred from homology"/>
<dbReference type="Pfam" id="PF07715">
    <property type="entry name" value="Plug"/>
    <property type="match status" value="1"/>
</dbReference>
<evidence type="ECO:0000313" key="10">
    <source>
        <dbReference type="EMBL" id="GEP98938.1"/>
    </source>
</evidence>
<comment type="similarity">
    <text evidence="7">Belongs to the TonB-dependent receptor family.</text>
</comment>
<dbReference type="EMBL" id="BKAU01000010">
    <property type="protein sequence ID" value="GEP98938.1"/>
    <property type="molecule type" value="Genomic_DNA"/>
</dbReference>
<evidence type="ECO:0000256" key="4">
    <source>
        <dbReference type="ARBA" id="ARBA00022692"/>
    </source>
</evidence>
<dbReference type="InterPro" id="IPR008969">
    <property type="entry name" value="CarboxyPept-like_regulatory"/>
</dbReference>
<dbReference type="Gene3D" id="2.170.130.10">
    <property type="entry name" value="TonB-dependent receptor, plug domain"/>
    <property type="match status" value="1"/>
</dbReference>
<organism evidence="10 11">
    <name type="scientific">Chitinophaga cymbidii</name>
    <dbReference type="NCBI Taxonomy" id="1096750"/>
    <lineage>
        <taxon>Bacteria</taxon>
        <taxon>Pseudomonadati</taxon>
        <taxon>Bacteroidota</taxon>
        <taxon>Chitinophagia</taxon>
        <taxon>Chitinophagales</taxon>
        <taxon>Chitinophagaceae</taxon>
        <taxon>Chitinophaga</taxon>
    </lineage>
</organism>
<dbReference type="Pfam" id="PF13715">
    <property type="entry name" value="CarbopepD_reg_2"/>
    <property type="match status" value="1"/>
</dbReference>
<dbReference type="Gene3D" id="2.40.170.20">
    <property type="entry name" value="TonB-dependent receptor, beta-barrel domain"/>
    <property type="match status" value="1"/>
</dbReference>
<dbReference type="SUPFAM" id="SSF49464">
    <property type="entry name" value="Carboxypeptidase regulatory domain-like"/>
    <property type="match status" value="1"/>
</dbReference>
<dbReference type="FunFam" id="2.170.130.10:FF:000003">
    <property type="entry name" value="SusC/RagA family TonB-linked outer membrane protein"/>
    <property type="match status" value="1"/>
</dbReference>
<keyword evidence="3 7" id="KW-1134">Transmembrane beta strand</keyword>
<dbReference type="Gene3D" id="2.60.40.1120">
    <property type="entry name" value="Carboxypeptidase-like, regulatory domain"/>
    <property type="match status" value="1"/>
</dbReference>
<feature type="signal peptide" evidence="8">
    <location>
        <begin position="1"/>
        <end position="19"/>
    </location>
</feature>
<keyword evidence="11" id="KW-1185">Reference proteome</keyword>
<keyword evidence="4 7" id="KW-0812">Transmembrane</keyword>
<evidence type="ECO:0000259" key="9">
    <source>
        <dbReference type="Pfam" id="PF07715"/>
    </source>
</evidence>
<dbReference type="GO" id="GO:0009279">
    <property type="term" value="C:cell outer membrane"/>
    <property type="evidence" value="ECO:0007669"/>
    <property type="project" value="UniProtKB-SubCell"/>
</dbReference>
<dbReference type="NCBIfam" id="TIGR04057">
    <property type="entry name" value="SusC_RagA_signa"/>
    <property type="match status" value="1"/>
</dbReference>
<dbReference type="NCBIfam" id="TIGR04056">
    <property type="entry name" value="OMP_RagA_SusC"/>
    <property type="match status" value="1"/>
</dbReference>
<dbReference type="InterPro" id="IPR023997">
    <property type="entry name" value="TonB-dep_OMP_SusC/RagA_CS"/>
</dbReference>
<dbReference type="RefSeq" id="WP_186831284.1">
    <property type="nucleotide sequence ID" value="NZ_BKAU01000010.1"/>
</dbReference>
<comment type="caution">
    <text evidence="10">The sequence shown here is derived from an EMBL/GenBank/DDBJ whole genome shotgun (WGS) entry which is preliminary data.</text>
</comment>
<accession>A0A512RTB2</accession>
<dbReference type="Proteomes" id="UP000321436">
    <property type="component" value="Unassembled WGS sequence"/>
</dbReference>
<protein>
    <submittedName>
        <fullName evidence="10">SusC/RagA family TonB-linked outer membrane protein</fullName>
    </submittedName>
</protein>
<evidence type="ECO:0000256" key="3">
    <source>
        <dbReference type="ARBA" id="ARBA00022452"/>
    </source>
</evidence>
<comment type="subcellular location">
    <subcellularLocation>
        <location evidence="1 7">Cell outer membrane</location>
        <topology evidence="1 7">Multi-pass membrane protein</topology>
    </subcellularLocation>
</comment>
<dbReference type="SUPFAM" id="SSF56935">
    <property type="entry name" value="Porins"/>
    <property type="match status" value="1"/>
</dbReference>
<evidence type="ECO:0000256" key="1">
    <source>
        <dbReference type="ARBA" id="ARBA00004571"/>
    </source>
</evidence>
<keyword evidence="2 7" id="KW-0813">Transport</keyword>
<name>A0A512RTB2_9BACT</name>
<dbReference type="InterPro" id="IPR037066">
    <property type="entry name" value="Plug_dom_sf"/>
</dbReference>
<evidence type="ECO:0000256" key="6">
    <source>
        <dbReference type="ARBA" id="ARBA00023237"/>
    </source>
</evidence>
<keyword evidence="8" id="KW-0732">Signal</keyword>
<keyword evidence="5 7" id="KW-0472">Membrane</keyword>
<dbReference type="InterPro" id="IPR023996">
    <property type="entry name" value="TonB-dep_OMP_SusC/RagA"/>
</dbReference>
<evidence type="ECO:0000256" key="5">
    <source>
        <dbReference type="ARBA" id="ARBA00023136"/>
    </source>
</evidence>
<sequence length="1101" mass="121885">MSIKLTAVLLFTTIVQVSATVSYGQRLSLQQKDVTLKQVFKEIKKQTGYDVFYQSGKLRAGQRIDASFLNAPLEDVMKVCLQRQALDFVLYENTIIIKEREKTILDKLKATLRIPFSGRITDSKGQALPGVSIRLKGTSVATVTDAEGNFTLQLPGDTGTLVFSYMGYVTKEVEVDESRTVLSIQLEEDTKALSEVVVVGYGMQRKSSMTAAVSTVKMKDVENAPRPNILSSLEGRVPGLTVTETSGEPGSSPSLLVRGVGTIDGATNPLVVIDGSPNGNLASIAPGDIESISILKDAAAAAIYGARAANGVILVTTKQGGQMDKAVLSFNSYVGLQQPTRTPGTISSFDYATLVNEAAFNEGRPAVYSEDDLRLFKEGTDPDMHANTDWLNEVLQKNAPIVNNYLSVSGNSKIGKYFVSGEYLYQKGSVKKIDHFNRINLRANLTSKISDKLQLQVLTTYLRTKRDAANAMGIFNNALRASATSPVRFSDGHWGGQMFANGNHLWTTGNQVSVIEQYGPVANNWSNYAINANLEYKPVDGLTLKLLGVYQASNTDFSNYSRKLESWDFITRSVSQVIPNSLTENWSKDNKYDLQATATYEKNFGKHYLKALGGYSLESYRNDWITAYRRDFINDGIYELNGGDAATQTNGGGADHWAFMSGFGRLNYSFEDRFLLEFTARYDGSSRFAPGRKWGFFPSVSAGWNLQKESFLRNWEALDMLKLRVSVGQLGNAEKVRLYESYPNLVTGPQYNFNDVQVVGVLLDNPANPNLSWETTTTYNVGLDGSIRNGLLGFEADIWRKNTKDILLNVPVSTIIGLPSSRLTTNAGEVAAHGFDLMLTHNGKAGANFSYNASFTISGWRSWIIDLKDRATPYSTEFRPGEDLGNIYGYEAIGIINSEDQLNAYKTLEGVPPQIGLGDLMYKDQNGDKRIDYMDAVNIGNSYVKTQYGLNLGMQYKAFDLSMFFQGAGNTNRVIGEFVKSVLENYNSPLAVHLDRWNDDNRNANAEFPRILQNFSHNNSQSSWWIRNGAYVRLKNLQLGYNVPSKALSRLNIQSLRAYVAATNLLTIAPGYVEGFDPERDVINTWYPTFRVVSLGINLKL</sequence>
<dbReference type="InterPro" id="IPR012910">
    <property type="entry name" value="Plug_dom"/>
</dbReference>
<dbReference type="InterPro" id="IPR039426">
    <property type="entry name" value="TonB-dep_rcpt-like"/>
</dbReference>
<gene>
    <name evidence="10" type="ORF">CCY01nite_51980</name>
</gene>
<evidence type="ECO:0000256" key="2">
    <source>
        <dbReference type="ARBA" id="ARBA00022448"/>
    </source>
</evidence>
<evidence type="ECO:0000256" key="7">
    <source>
        <dbReference type="PROSITE-ProRule" id="PRU01360"/>
    </source>
</evidence>
<reference evidence="10 11" key="1">
    <citation type="submission" date="2019-07" db="EMBL/GenBank/DDBJ databases">
        <title>Whole genome shotgun sequence of Chitinophaga cymbidii NBRC 109752.</title>
        <authorList>
            <person name="Hosoyama A."/>
            <person name="Uohara A."/>
            <person name="Ohji S."/>
            <person name="Ichikawa N."/>
        </authorList>
    </citation>
    <scope>NUCLEOTIDE SEQUENCE [LARGE SCALE GENOMIC DNA]</scope>
    <source>
        <strain evidence="10 11">NBRC 109752</strain>
    </source>
</reference>
<dbReference type="InterPro" id="IPR036942">
    <property type="entry name" value="Beta-barrel_TonB_sf"/>
</dbReference>
<dbReference type="PROSITE" id="PS52016">
    <property type="entry name" value="TONB_DEPENDENT_REC_3"/>
    <property type="match status" value="1"/>
</dbReference>
<dbReference type="AlphaFoldDB" id="A0A512RTB2"/>
<feature type="chain" id="PRO_5021883303" evidence="8">
    <location>
        <begin position="20"/>
        <end position="1101"/>
    </location>
</feature>
<keyword evidence="6 7" id="KW-0998">Cell outer membrane</keyword>
<evidence type="ECO:0000256" key="8">
    <source>
        <dbReference type="SAM" id="SignalP"/>
    </source>
</evidence>
<evidence type="ECO:0000313" key="11">
    <source>
        <dbReference type="Proteomes" id="UP000321436"/>
    </source>
</evidence>
<feature type="domain" description="TonB-dependent receptor plug" evidence="9">
    <location>
        <begin position="206"/>
        <end position="312"/>
    </location>
</feature>